<dbReference type="Pfam" id="PF00588">
    <property type="entry name" value="SpoU_methylase"/>
    <property type="match status" value="1"/>
</dbReference>
<evidence type="ECO:0000256" key="1">
    <source>
        <dbReference type="ARBA" id="ARBA00022603"/>
    </source>
</evidence>
<feature type="compositionally biased region" description="Basic and acidic residues" evidence="3">
    <location>
        <begin position="48"/>
        <end position="65"/>
    </location>
</feature>
<dbReference type="PANTHER" id="PTHR43191">
    <property type="entry name" value="RRNA METHYLTRANSFERASE 3"/>
    <property type="match status" value="1"/>
</dbReference>
<sequence length="461" mass="50749">MASLSGDSSDMKDAVASPSNSKKRPNESTANNKDDTATHQLPSVNGKSIREEKRRKWQAKQEKKSQKSNQESQREDWLETNKHFASMISMQDVQDVFCENSLRDKESAINGDQAKTAAKMVMSESGKLAKLLEPYRNIQDKKENPHSTSSPSKGERYFIAEGTETVRLLIQQSTKRQKRVSSHSPSPTDMLPSICIQSVFIKTNAFFENPVFLQKDIEEASTKAGPDNTDKNNPNPAAPPFAVLIGTDTVQSKVVGFPFSRGALACGIVPSWSDDEDWLWGYLKSMRRTNNQHPTTLAQQKPLRIVALDGVCDTANLGSVVRTASAFGVHAIILSRDSCDVWYRKAVRVSMGHVCRVPSVRVASLTKTLQRLQEELQLDAYAAVIDNANCVLEQMKQGDVSGNGWCCVIGNEGNGISKAVVQACNKKIRIAMEEGVDSLSVPVSTGILLHGLREREAKALL</sequence>
<dbReference type="InterPro" id="IPR051259">
    <property type="entry name" value="rRNA_Methyltransferase"/>
</dbReference>
<accession>A0A9N8HKM7</accession>
<dbReference type="GO" id="GO:0032259">
    <property type="term" value="P:methylation"/>
    <property type="evidence" value="ECO:0007669"/>
    <property type="project" value="UniProtKB-KW"/>
</dbReference>
<evidence type="ECO:0000256" key="2">
    <source>
        <dbReference type="ARBA" id="ARBA00022679"/>
    </source>
</evidence>
<dbReference type="OrthoDB" id="270651at2759"/>
<evidence type="ECO:0000259" key="4">
    <source>
        <dbReference type="Pfam" id="PF00588"/>
    </source>
</evidence>
<dbReference type="AlphaFoldDB" id="A0A9N8HKM7"/>
<comment type="caution">
    <text evidence="5">The sequence shown here is derived from an EMBL/GenBank/DDBJ whole genome shotgun (WGS) entry which is preliminary data.</text>
</comment>
<keyword evidence="6" id="KW-1185">Reference proteome</keyword>
<evidence type="ECO:0000313" key="6">
    <source>
        <dbReference type="Proteomes" id="UP001153069"/>
    </source>
</evidence>
<reference evidence="5" key="1">
    <citation type="submission" date="2020-06" db="EMBL/GenBank/DDBJ databases">
        <authorList>
            <consortium name="Plant Systems Biology data submission"/>
        </authorList>
    </citation>
    <scope>NUCLEOTIDE SEQUENCE</scope>
    <source>
        <strain evidence="5">D6</strain>
    </source>
</reference>
<dbReference type="GO" id="GO:0006396">
    <property type="term" value="P:RNA processing"/>
    <property type="evidence" value="ECO:0007669"/>
    <property type="project" value="InterPro"/>
</dbReference>
<dbReference type="SUPFAM" id="SSF75217">
    <property type="entry name" value="alpha/beta knot"/>
    <property type="match status" value="1"/>
</dbReference>
<proteinExistence type="predicted"/>
<feature type="region of interest" description="Disordered" evidence="3">
    <location>
        <begin position="1"/>
        <end position="78"/>
    </location>
</feature>
<evidence type="ECO:0000256" key="3">
    <source>
        <dbReference type="SAM" id="MobiDB-lite"/>
    </source>
</evidence>
<evidence type="ECO:0000313" key="5">
    <source>
        <dbReference type="EMBL" id="CAB9515875.1"/>
    </source>
</evidence>
<organism evidence="5 6">
    <name type="scientific">Seminavis robusta</name>
    <dbReference type="NCBI Taxonomy" id="568900"/>
    <lineage>
        <taxon>Eukaryota</taxon>
        <taxon>Sar</taxon>
        <taxon>Stramenopiles</taxon>
        <taxon>Ochrophyta</taxon>
        <taxon>Bacillariophyta</taxon>
        <taxon>Bacillariophyceae</taxon>
        <taxon>Bacillariophycidae</taxon>
        <taxon>Naviculales</taxon>
        <taxon>Naviculaceae</taxon>
        <taxon>Seminavis</taxon>
    </lineage>
</organism>
<dbReference type="EMBL" id="CAICTM010000743">
    <property type="protein sequence ID" value="CAB9515875.1"/>
    <property type="molecule type" value="Genomic_DNA"/>
</dbReference>
<dbReference type="PANTHER" id="PTHR43191:SF2">
    <property type="entry name" value="RRNA METHYLTRANSFERASE 3, MITOCHONDRIAL"/>
    <property type="match status" value="1"/>
</dbReference>
<dbReference type="Gene3D" id="3.40.1280.10">
    <property type="match status" value="1"/>
</dbReference>
<protein>
    <submittedName>
        <fullName evidence="5">Methyltransferase RlmB</fullName>
    </submittedName>
</protein>
<keyword evidence="1 5" id="KW-0489">Methyltransferase</keyword>
<dbReference type="InterPro" id="IPR029026">
    <property type="entry name" value="tRNA_m1G_MTases_N"/>
</dbReference>
<name>A0A9N8HKM7_9STRA</name>
<dbReference type="InterPro" id="IPR029028">
    <property type="entry name" value="Alpha/beta_knot_MTases"/>
</dbReference>
<keyword evidence="2" id="KW-0808">Transferase</keyword>
<dbReference type="GO" id="GO:0003723">
    <property type="term" value="F:RNA binding"/>
    <property type="evidence" value="ECO:0007669"/>
    <property type="project" value="InterPro"/>
</dbReference>
<gene>
    <name evidence="5" type="ORF">SEMRO_744_G196170.1</name>
</gene>
<dbReference type="InterPro" id="IPR001537">
    <property type="entry name" value="SpoU_MeTrfase"/>
</dbReference>
<dbReference type="GO" id="GO:0008173">
    <property type="term" value="F:RNA methyltransferase activity"/>
    <property type="evidence" value="ECO:0007669"/>
    <property type="project" value="InterPro"/>
</dbReference>
<feature type="domain" description="tRNA/rRNA methyltransferase SpoU type" evidence="4">
    <location>
        <begin position="305"/>
        <end position="450"/>
    </location>
</feature>
<feature type="region of interest" description="Disordered" evidence="3">
    <location>
        <begin position="135"/>
        <end position="155"/>
    </location>
</feature>
<dbReference type="Proteomes" id="UP001153069">
    <property type="component" value="Unassembled WGS sequence"/>
</dbReference>
<dbReference type="CDD" id="cd18095">
    <property type="entry name" value="SpoU-like_rRNA-MTase"/>
    <property type="match status" value="1"/>
</dbReference>